<comment type="caution">
    <text evidence="1">The sequence shown here is derived from an EMBL/GenBank/DDBJ whole genome shotgun (WGS) entry which is preliminary data.</text>
</comment>
<dbReference type="EMBL" id="CAMXCM010000001">
    <property type="protein sequence ID" value="CAI3922608.1"/>
    <property type="molecule type" value="Genomic_DNA"/>
</dbReference>
<dbReference type="Proteomes" id="UP001154259">
    <property type="component" value="Unassembled WGS sequence"/>
</dbReference>
<dbReference type="AlphaFoldDB" id="A0A9W4TLV4"/>
<proteinExistence type="predicted"/>
<protein>
    <submittedName>
        <fullName evidence="1">Uncharacterized protein</fullName>
    </submittedName>
</protein>
<evidence type="ECO:0000313" key="4">
    <source>
        <dbReference type="Proteomes" id="UP001154259"/>
    </source>
</evidence>
<evidence type="ECO:0000313" key="1">
    <source>
        <dbReference type="EMBL" id="CAI3922608.1"/>
    </source>
</evidence>
<dbReference type="Proteomes" id="UP001154255">
    <property type="component" value="Unassembled WGS sequence"/>
</dbReference>
<reference evidence="1" key="1">
    <citation type="submission" date="2022-10" db="EMBL/GenBank/DDBJ databases">
        <authorList>
            <person name="Botero Cardona J."/>
        </authorList>
    </citation>
    <scope>NUCLEOTIDE SEQUENCE</scope>
    <source>
        <strain evidence="1">LMG 31819</strain>
        <strain evidence="2">R-53529</strain>
    </source>
</reference>
<organism evidence="1 3">
    <name type="scientific">Commensalibacter communis</name>
    <dbReference type="NCBI Taxonomy" id="2972786"/>
    <lineage>
        <taxon>Bacteria</taxon>
        <taxon>Pseudomonadati</taxon>
        <taxon>Pseudomonadota</taxon>
        <taxon>Alphaproteobacteria</taxon>
        <taxon>Acetobacterales</taxon>
        <taxon>Acetobacteraceae</taxon>
    </lineage>
</organism>
<dbReference type="EMBL" id="CAMXCS010000001">
    <property type="protein sequence ID" value="CAI3938469.1"/>
    <property type="molecule type" value="Genomic_DNA"/>
</dbReference>
<gene>
    <name evidence="2" type="ORF">R53529_LOCUS966</name>
    <name evidence="1" type="ORF">R53530_LOCUS135</name>
</gene>
<evidence type="ECO:0000313" key="2">
    <source>
        <dbReference type="EMBL" id="CAI3938469.1"/>
    </source>
</evidence>
<keyword evidence="4" id="KW-1185">Reference proteome</keyword>
<name>A0A9W4TLV4_9PROT</name>
<evidence type="ECO:0000313" key="3">
    <source>
        <dbReference type="Proteomes" id="UP001154255"/>
    </source>
</evidence>
<accession>A0A9W4TLV4</accession>
<sequence>MGQRKIENNPKIKGNPSILLGTMEIKNEEATTLGISLKLTIQIFADKISTGKIYDGIETWHANFLIIEIDKDQQYSLILAQLTHSESTFYCTIDGDNIK</sequence>
<dbReference type="RefSeq" id="WP_271789382.1">
    <property type="nucleotide sequence ID" value="NZ_CAMXCM010000001.1"/>
</dbReference>